<gene>
    <name evidence="10" type="ORF">AKO1_014573</name>
</gene>
<comment type="caution">
    <text evidence="10">The sequence shown here is derived from an EMBL/GenBank/DDBJ whole genome shotgun (WGS) entry which is preliminary data.</text>
</comment>
<name>A0AAW2Z3M7_9EUKA</name>
<proteinExistence type="predicted"/>
<evidence type="ECO:0000256" key="9">
    <source>
        <dbReference type="SAM" id="Coils"/>
    </source>
</evidence>
<dbReference type="GO" id="GO:0060271">
    <property type="term" value="P:cilium assembly"/>
    <property type="evidence" value="ECO:0007669"/>
    <property type="project" value="TreeGrafter"/>
</dbReference>
<organism evidence="10 11">
    <name type="scientific">Acrasis kona</name>
    <dbReference type="NCBI Taxonomy" id="1008807"/>
    <lineage>
        <taxon>Eukaryota</taxon>
        <taxon>Discoba</taxon>
        <taxon>Heterolobosea</taxon>
        <taxon>Tetramitia</taxon>
        <taxon>Eutetramitia</taxon>
        <taxon>Acrasidae</taxon>
        <taxon>Acrasis</taxon>
    </lineage>
</organism>
<evidence type="ECO:0000256" key="5">
    <source>
        <dbReference type="ARBA" id="ARBA00022737"/>
    </source>
</evidence>
<keyword evidence="6 9" id="KW-0175">Coiled coil</keyword>
<dbReference type="GO" id="GO:0005930">
    <property type="term" value="C:axoneme"/>
    <property type="evidence" value="ECO:0007669"/>
    <property type="project" value="TreeGrafter"/>
</dbReference>
<evidence type="ECO:0000256" key="1">
    <source>
        <dbReference type="ARBA" id="ARBA00004138"/>
    </source>
</evidence>
<reference evidence="10 11" key="1">
    <citation type="submission" date="2024-03" db="EMBL/GenBank/DDBJ databases">
        <title>The Acrasis kona genome and developmental transcriptomes reveal deep origins of eukaryotic multicellular pathways.</title>
        <authorList>
            <person name="Sheikh S."/>
            <person name="Fu C.-J."/>
            <person name="Brown M.W."/>
            <person name="Baldauf S.L."/>
        </authorList>
    </citation>
    <scope>NUCLEOTIDE SEQUENCE [LARGE SCALE GENOMIC DNA]</scope>
    <source>
        <strain evidence="10 11">ATCC MYA-3509</strain>
    </source>
</reference>
<evidence type="ECO:0000256" key="6">
    <source>
        <dbReference type="ARBA" id="ARBA00023054"/>
    </source>
</evidence>
<evidence type="ECO:0000256" key="4">
    <source>
        <dbReference type="ARBA" id="ARBA00022574"/>
    </source>
</evidence>
<evidence type="ECO:0000313" key="11">
    <source>
        <dbReference type="Proteomes" id="UP001431209"/>
    </source>
</evidence>
<dbReference type="PANTHER" id="PTHR14885">
    <property type="entry name" value="CILIA- AND FLAGELLA-ASSOCIATED PROTEIN 43-RELATED"/>
    <property type="match status" value="1"/>
</dbReference>
<accession>A0AAW2Z3M7</accession>
<keyword evidence="7" id="KW-0206">Cytoskeleton</keyword>
<evidence type="ECO:0000256" key="3">
    <source>
        <dbReference type="ARBA" id="ARBA00022490"/>
    </source>
</evidence>
<evidence type="ECO:0000256" key="7">
    <source>
        <dbReference type="ARBA" id="ARBA00023212"/>
    </source>
</evidence>
<dbReference type="Pfam" id="PF25828">
    <property type="entry name" value="CC_Cfap43"/>
    <property type="match status" value="1"/>
</dbReference>
<evidence type="ECO:0000313" key="10">
    <source>
        <dbReference type="EMBL" id="KAL0483570.1"/>
    </source>
</evidence>
<feature type="non-terminal residue" evidence="10">
    <location>
        <position position="180"/>
    </location>
</feature>
<protein>
    <submittedName>
        <fullName evidence="10">Uncharacterized protein</fullName>
    </submittedName>
</protein>
<dbReference type="PANTHER" id="PTHR14885:SF1">
    <property type="entry name" value="CILIA- AND FLAGELLA-ASSOCIATED PROTEIN 43"/>
    <property type="match status" value="1"/>
</dbReference>
<sequence length="180" mass="21579">MHKSKNVRKLMKKVGWENQVISFDSDEMQIKYKRLQMLRVTKEMQDLIKGGGTEKKKVQERHRLAKQIDHSTRDLNNKLRDKKKTMKKMESTMQDKYNENVALSEQYKMLSMLVQERSTLHSLQATTKDSEQTDKKMREIREEKRLKRVVEEQDRDLEILHAEIDRLRQKSFPSFAVVQK</sequence>
<evidence type="ECO:0000256" key="2">
    <source>
        <dbReference type="ARBA" id="ARBA00004245"/>
    </source>
</evidence>
<keyword evidence="3" id="KW-0963">Cytoplasm</keyword>
<keyword evidence="4" id="KW-0853">WD repeat</keyword>
<feature type="coiled-coil region" evidence="9">
    <location>
        <begin position="72"/>
        <end position="170"/>
    </location>
</feature>
<evidence type="ECO:0000256" key="8">
    <source>
        <dbReference type="ARBA" id="ARBA00023273"/>
    </source>
</evidence>
<comment type="subcellular location">
    <subcellularLocation>
        <location evidence="1">Cell projection</location>
        <location evidence="1">Cilium</location>
    </subcellularLocation>
    <subcellularLocation>
        <location evidence="2">Cytoplasm</location>
        <location evidence="2">Cytoskeleton</location>
    </subcellularLocation>
</comment>
<dbReference type="AlphaFoldDB" id="A0AAW2Z3M7"/>
<keyword evidence="11" id="KW-1185">Reference proteome</keyword>
<dbReference type="EMBL" id="JAOPGA020000969">
    <property type="protein sequence ID" value="KAL0483570.1"/>
    <property type="molecule type" value="Genomic_DNA"/>
</dbReference>
<dbReference type="Proteomes" id="UP001431209">
    <property type="component" value="Unassembled WGS sequence"/>
</dbReference>
<keyword evidence="5" id="KW-0677">Repeat</keyword>
<keyword evidence="8" id="KW-0966">Cell projection</keyword>